<reference evidence="2" key="1">
    <citation type="submission" date="2020-05" db="EMBL/GenBank/DDBJ databases">
        <authorList>
            <person name="Chiriac C."/>
            <person name="Salcher M."/>
            <person name="Ghai R."/>
            <person name="Kavagutti S V."/>
        </authorList>
    </citation>
    <scope>NUCLEOTIDE SEQUENCE</scope>
</reference>
<protein>
    <recommendedName>
        <fullName evidence="3">Collagen triple helix repeat</fullName>
    </recommendedName>
</protein>
<name>A0A6J5SHE7_9CAUD</name>
<feature type="region of interest" description="Disordered" evidence="1">
    <location>
        <begin position="72"/>
        <end position="110"/>
    </location>
</feature>
<evidence type="ECO:0000313" key="2">
    <source>
        <dbReference type="EMBL" id="CAB4213966.1"/>
    </source>
</evidence>
<sequence length="734" mass="73128">MANIKDLIQSIEAADSSFDEKLAAINQMEETLVAMRAQEEQAVQDNVDLIVEAIKVMEKKVSDQLEVAKSIVPEKGDKGDKGDKGIDGKIGRDGKDGRDGLNGKDGVDGSDGVSVTDAKIDFDGSLVITLSTGRELNVGEVVAPELAEKIRLVTSGGAGTVLPDQAGNANKYLKTDGSVLSWATVSGGSGTVTSVGGTGTVNGITLTGTVTSSGNLTLGGTLANVDLATQVTGNLPVTNLNSGTSASASTFWRGDGSWATPSGTGTVTSVAASVPTGLTVSGSPITTSGTLAISYTAGYAIPTTSSQTNWDTAYTDRLKWDGGATGLVAATGRTSLSAAQSGANTDITSVTLTTGTVSTAPSSSTDIVNKSYADSIANGVNFHAACNYATTAALSANTYNNGSSGVGATLTAVAVGTLTIDSYTLVIGDVGKRLLIKNEVTTANNGVYTLTQAGTALLPYILTRASDYDTSGAGTNEVDQGDMVLVLAGTTNANTSWVQQTPLPITIGTTSIVFLQFAAIQTYTAGTGLTLTTNQFSITNTGTAGTYGSASSVPVFATNAQGQVTSVTNTTIAIAGSAVTGNITGNAANVTGTVAIANGGTGQTTANAGLNALLPSQTSNSGKVLSTNGTDTSWISSSGSGTVTSVAATVPNFLSVSGSPITASGTLAISYASTPSNGQLLIGNGTGFSYATLTAGTGITVTNGSGTIQIDSTGSGGGVTLGAVVTTAQGWNMI</sequence>
<dbReference type="EMBL" id="LR797409">
    <property type="protein sequence ID" value="CAB4213966.1"/>
    <property type="molecule type" value="Genomic_DNA"/>
</dbReference>
<evidence type="ECO:0000256" key="1">
    <source>
        <dbReference type="SAM" id="MobiDB-lite"/>
    </source>
</evidence>
<feature type="compositionally biased region" description="Basic and acidic residues" evidence="1">
    <location>
        <begin position="72"/>
        <end position="107"/>
    </location>
</feature>
<accession>A0A6J5SHE7</accession>
<proteinExistence type="predicted"/>
<evidence type="ECO:0008006" key="3">
    <source>
        <dbReference type="Google" id="ProtNLM"/>
    </source>
</evidence>
<organism evidence="2">
    <name type="scientific">uncultured Caudovirales phage</name>
    <dbReference type="NCBI Taxonomy" id="2100421"/>
    <lineage>
        <taxon>Viruses</taxon>
        <taxon>Duplodnaviria</taxon>
        <taxon>Heunggongvirae</taxon>
        <taxon>Uroviricota</taxon>
        <taxon>Caudoviricetes</taxon>
        <taxon>Peduoviridae</taxon>
        <taxon>Maltschvirus</taxon>
        <taxon>Maltschvirus maltsch</taxon>
    </lineage>
</organism>
<gene>
    <name evidence="2" type="ORF">UFOVP1457_11</name>
</gene>